<accession>A0A8J7RGI0</accession>
<dbReference type="PRINTS" id="PR00992">
    <property type="entry name" value="ALARACEMASE"/>
</dbReference>
<dbReference type="Proteomes" id="UP000666240">
    <property type="component" value="Unassembled WGS sequence"/>
</dbReference>
<dbReference type="Pfam" id="PF01168">
    <property type="entry name" value="Ala_racemase_N"/>
    <property type="match status" value="1"/>
</dbReference>
<feature type="active site" description="Proton acceptor; specific for L-alanine" evidence="7">
    <location>
        <position position="262"/>
    </location>
</feature>
<feature type="binding site" evidence="7 9">
    <location>
        <position position="309"/>
    </location>
    <ligand>
        <name>substrate</name>
    </ligand>
</feature>
<comment type="pathway">
    <text evidence="7">Amino-acid biosynthesis; D-alanine biosynthesis; D-alanine from L-alanine: step 1/1.</text>
</comment>
<evidence type="ECO:0000256" key="6">
    <source>
        <dbReference type="ARBA" id="ARBA00023235"/>
    </source>
</evidence>
<dbReference type="HAMAP" id="MF_01201">
    <property type="entry name" value="Ala_racemase"/>
    <property type="match status" value="1"/>
</dbReference>
<gene>
    <name evidence="11" type="primary">alr</name>
    <name evidence="11" type="ORF">J5Y06_05055</name>
</gene>
<dbReference type="UniPathway" id="UPA00042">
    <property type="reaction ID" value="UER00497"/>
</dbReference>
<dbReference type="SUPFAM" id="SSF50621">
    <property type="entry name" value="Alanine racemase C-terminal domain-like"/>
    <property type="match status" value="1"/>
</dbReference>
<dbReference type="InterPro" id="IPR009006">
    <property type="entry name" value="Ala_racemase/Decarboxylase_C"/>
</dbReference>
<evidence type="ECO:0000313" key="11">
    <source>
        <dbReference type="EMBL" id="MBP0438011.1"/>
    </source>
</evidence>
<dbReference type="InterPro" id="IPR001608">
    <property type="entry name" value="Ala_racemase_N"/>
</dbReference>
<evidence type="ECO:0000259" key="10">
    <source>
        <dbReference type="SMART" id="SM01005"/>
    </source>
</evidence>
<feature type="modified residue" description="N6-(pyridoxal phosphate)lysine" evidence="7 8">
    <location>
        <position position="40"/>
    </location>
</feature>
<sequence length="371" mass="38904">MTSSALKSGGILTVDLEAVAANWKLLSAKASPARCAAVVKADGYGLGAVPVAAALQAVGCKEFFVAHLQEGIALREATGWSSRVFVLNGTPPGTEGLFVGSDLIPVINTAGELARWRSYSADTNSRMPVGLQLDTGMSRLGMTQSDLADIAADPTLVRGLDVVLVMSHLACADDAGSCANESQRKEFARLRAMLPCAAPGSLANSSGIFLGEAYGYDLVRPGAALYGINPDPSKPNPMRQAVNLSAPVIQARRVPEGSFVGYGYAARVRRSSALLTVSLGYADGWPRTASSLSAFFGGQRLPLVGRVSMDTLVVDATDCAHPPVEGDLLEFICPQQTLDDIASSAGTIGYEILTGLGNRFRRIYLAAPRRA</sequence>
<feature type="active site" description="Proton acceptor; specific for D-alanine" evidence="7">
    <location>
        <position position="40"/>
    </location>
</feature>
<dbReference type="PROSITE" id="PS00395">
    <property type="entry name" value="ALANINE_RACEMASE"/>
    <property type="match status" value="1"/>
</dbReference>
<dbReference type="NCBIfam" id="TIGR00492">
    <property type="entry name" value="alr"/>
    <property type="match status" value="1"/>
</dbReference>
<keyword evidence="5 7" id="KW-0663">Pyridoxal phosphate</keyword>
<evidence type="ECO:0000256" key="3">
    <source>
        <dbReference type="ARBA" id="ARBA00007880"/>
    </source>
</evidence>
<evidence type="ECO:0000256" key="9">
    <source>
        <dbReference type="PIRSR" id="PIRSR600821-52"/>
    </source>
</evidence>
<name>A0A8J7RGI0_9HYPH</name>
<protein>
    <recommendedName>
        <fullName evidence="4 7">Alanine racemase</fullName>
        <ecNumber evidence="4 7">5.1.1.1</ecNumber>
    </recommendedName>
</protein>
<dbReference type="SMART" id="SM01005">
    <property type="entry name" value="Ala_racemase_C"/>
    <property type="match status" value="1"/>
</dbReference>
<evidence type="ECO:0000256" key="5">
    <source>
        <dbReference type="ARBA" id="ARBA00022898"/>
    </source>
</evidence>
<evidence type="ECO:0000256" key="8">
    <source>
        <dbReference type="PIRSR" id="PIRSR600821-50"/>
    </source>
</evidence>
<organism evidence="11 12">
    <name type="scientific">Tianweitania sediminis</name>
    <dbReference type="NCBI Taxonomy" id="1502156"/>
    <lineage>
        <taxon>Bacteria</taxon>
        <taxon>Pseudomonadati</taxon>
        <taxon>Pseudomonadota</taxon>
        <taxon>Alphaproteobacteria</taxon>
        <taxon>Hyphomicrobiales</taxon>
        <taxon>Phyllobacteriaceae</taxon>
        <taxon>Tianweitania</taxon>
    </lineage>
</organism>
<keyword evidence="12" id="KW-1185">Reference proteome</keyword>
<dbReference type="GO" id="GO:0008784">
    <property type="term" value="F:alanine racemase activity"/>
    <property type="evidence" value="ECO:0007669"/>
    <property type="project" value="UniProtKB-UniRule"/>
</dbReference>
<reference evidence="11" key="1">
    <citation type="submission" date="2021-03" db="EMBL/GenBank/DDBJ databases">
        <title>Genome sequencing and assembly of Tianweitania sediminis.</title>
        <authorList>
            <person name="Chhetri G."/>
        </authorList>
    </citation>
    <scope>NUCLEOTIDE SEQUENCE</scope>
    <source>
        <strain evidence="11">Z8</strain>
    </source>
</reference>
<dbReference type="RefSeq" id="WP_209333953.1">
    <property type="nucleotide sequence ID" value="NZ_JAGIYY010000001.1"/>
</dbReference>
<feature type="binding site" evidence="7 9">
    <location>
        <position position="139"/>
    </location>
    <ligand>
        <name>substrate</name>
    </ligand>
</feature>
<evidence type="ECO:0000313" key="12">
    <source>
        <dbReference type="Proteomes" id="UP000666240"/>
    </source>
</evidence>
<comment type="caution">
    <text evidence="11">The sequence shown here is derived from an EMBL/GenBank/DDBJ whole genome shotgun (WGS) entry which is preliminary data.</text>
</comment>
<dbReference type="GO" id="GO:0005829">
    <property type="term" value="C:cytosol"/>
    <property type="evidence" value="ECO:0007669"/>
    <property type="project" value="TreeGrafter"/>
</dbReference>
<dbReference type="Gene3D" id="3.20.20.10">
    <property type="entry name" value="Alanine racemase"/>
    <property type="match status" value="1"/>
</dbReference>
<dbReference type="InterPro" id="IPR020622">
    <property type="entry name" value="Ala_racemase_pyridoxalP-BS"/>
</dbReference>
<dbReference type="SUPFAM" id="SSF51419">
    <property type="entry name" value="PLP-binding barrel"/>
    <property type="match status" value="1"/>
</dbReference>
<dbReference type="PANTHER" id="PTHR30511:SF0">
    <property type="entry name" value="ALANINE RACEMASE, CATABOLIC-RELATED"/>
    <property type="match status" value="1"/>
</dbReference>
<evidence type="ECO:0000256" key="1">
    <source>
        <dbReference type="ARBA" id="ARBA00000316"/>
    </source>
</evidence>
<dbReference type="EMBL" id="JAGIYY010000001">
    <property type="protein sequence ID" value="MBP0438011.1"/>
    <property type="molecule type" value="Genomic_DNA"/>
</dbReference>
<comment type="function">
    <text evidence="7">Catalyzes the interconversion of L-alanine and D-alanine. May also act on other amino acids.</text>
</comment>
<dbReference type="EC" id="5.1.1.1" evidence="4 7"/>
<proteinExistence type="inferred from homology"/>
<comment type="cofactor">
    <cofactor evidence="2 7 8">
        <name>pyridoxal 5'-phosphate</name>
        <dbReference type="ChEBI" id="CHEBI:597326"/>
    </cofactor>
</comment>
<dbReference type="GO" id="GO:0030170">
    <property type="term" value="F:pyridoxal phosphate binding"/>
    <property type="evidence" value="ECO:0007669"/>
    <property type="project" value="UniProtKB-UniRule"/>
</dbReference>
<dbReference type="InterPro" id="IPR000821">
    <property type="entry name" value="Ala_racemase"/>
</dbReference>
<evidence type="ECO:0000256" key="4">
    <source>
        <dbReference type="ARBA" id="ARBA00013089"/>
    </source>
</evidence>
<dbReference type="PANTHER" id="PTHR30511">
    <property type="entry name" value="ALANINE RACEMASE"/>
    <property type="match status" value="1"/>
</dbReference>
<feature type="domain" description="Alanine racemase C-terminal" evidence="10">
    <location>
        <begin position="241"/>
        <end position="365"/>
    </location>
</feature>
<dbReference type="GO" id="GO:0030632">
    <property type="term" value="P:D-alanine biosynthetic process"/>
    <property type="evidence" value="ECO:0007669"/>
    <property type="project" value="UniProtKB-UniRule"/>
</dbReference>
<evidence type="ECO:0000256" key="2">
    <source>
        <dbReference type="ARBA" id="ARBA00001933"/>
    </source>
</evidence>
<dbReference type="CDD" id="cd00430">
    <property type="entry name" value="PLPDE_III_AR"/>
    <property type="match status" value="1"/>
</dbReference>
<evidence type="ECO:0000256" key="7">
    <source>
        <dbReference type="HAMAP-Rule" id="MF_01201"/>
    </source>
</evidence>
<dbReference type="Gene3D" id="2.40.37.10">
    <property type="entry name" value="Lyase, Ornithine Decarboxylase, Chain A, domain 1"/>
    <property type="match status" value="1"/>
</dbReference>
<keyword evidence="6 7" id="KW-0413">Isomerase</keyword>
<dbReference type="AlphaFoldDB" id="A0A8J7RGI0"/>
<dbReference type="InterPro" id="IPR011079">
    <property type="entry name" value="Ala_racemase_C"/>
</dbReference>
<dbReference type="InterPro" id="IPR029066">
    <property type="entry name" value="PLP-binding_barrel"/>
</dbReference>
<comment type="catalytic activity">
    <reaction evidence="1 7">
        <text>L-alanine = D-alanine</text>
        <dbReference type="Rhea" id="RHEA:20249"/>
        <dbReference type="ChEBI" id="CHEBI:57416"/>
        <dbReference type="ChEBI" id="CHEBI:57972"/>
        <dbReference type="EC" id="5.1.1.1"/>
    </reaction>
</comment>
<dbReference type="Pfam" id="PF00842">
    <property type="entry name" value="Ala_racemase_C"/>
    <property type="match status" value="1"/>
</dbReference>
<comment type="similarity">
    <text evidence="3 7">Belongs to the alanine racemase family.</text>
</comment>